<evidence type="ECO:0000259" key="1">
    <source>
        <dbReference type="PROSITE" id="PS51186"/>
    </source>
</evidence>
<proteinExistence type="predicted"/>
<protein>
    <submittedName>
        <fullName evidence="2">GNAT family N-acetyltransferase</fullName>
        <ecNumber evidence="2">2.3.-.-</ecNumber>
    </submittedName>
</protein>
<dbReference type="EC" id="2.3.-.-" evidence="2"/>
<comment type="caution">
    <text evidence="2">The sequence shown here is derived from an EMBL/GenBank/DDBJ whole genome shotgun (WGS) entry which is preliminary data.</text>
</comment>
<gene>
    <name evidence="2" type="ORF">ACFPQB_13770</name>
</gene>
<dbReference type="RefSeq" id="WP_136435537.1">
    <property type="nucleotide sequence ID" value="NZ_JBHSNS010000006.1"/>
</dbReference>
<dbReference type="InterPro" id="IPR016181">
    <property type="entry name" value="Acyl_CoA_acyltransferase"/>
</dbReference>
<evidence type="ECO:0000313" key="2">
    <source>
        <dbReference type="EMBL" id="MFC5729990.1"/>
    </source>
</evidence>
<dbReference type="Gene3D" id="3.40.630.30">
    <property type="match status" value="1"/>
</dbReference>
<dbReference type="PROSITE" id="PS51186">
    <property type="entry name" value="GNAT"/>
    <property type="match status" value="1"/>
</dbReference>
<dbReference type="EMBL" id="JBHSNS010000006">
    <property type="protein sequence ID" value="MFC5729990.1"/>
    <property type="molecule type" value="Genomic_DNA"/>
</dbReference>
<keyword evidence="2" id="KW-0012">Acyltransferase</keyword>
<keyword evidence="2" id="KW-0808">Transferase</keyword>
<dbReference type="Pfam" id="PF13508">
    <property type="entry name" value="Acetyltransf_7"/>
    <property type="match status" value="1"/>
</dbReference>
<dbReference type="GO" id="GO:0016746">
    <property type="term" value="F:acyltransferase activity"/>
    <property type="evidence" value="ECO:0007669"/>
    <property type="project" value="UniProtKB-KW"/>
</dbReference>
<sequence length="168" mass="19051">MIRERRPEDLDRLCAVLAAMDESAPLLAGRDPREWLEESDAELSWVFDMAPVRVTPTKNVVGHVQVYRVDERDPLTSYWVDHSRRPAGDLLAVGRLFVRPDTYEHGIGRYLLQESVTYIRSQGKVPVLDLHQNAPFPKTFYERRGFEEISTGDPGVAVMIHATPAAAH</sequence>
<reference evidence="3" key="1">
    <citation type="journal article" date="2019" name="Int. J. Syst. Evol. Microbiol.">
        <title>The Global Catalogue of Microorganisms (GCM) 10K type strain sequencing project: providing services to taxonomists for standard genome sequencing and annotation.</title>
        <authorList>
            <consortium name="The Broad Institute Genomics Platform"/>
            <consortium name="The Broad Institute Genome Sequencing Center for Infectious Disease"/>
            <person name="Wu L."/>
            <person name="Ma J."/>
        </authorList>
    </citation>
    <scope>NUCLEOTIDE SEQUENCE [LARGE SCALE GENOMIC DNA]</scope>
    <source>
        <strain evidence="3">YIM 94188</strain>
    </source>
</reference>
<dbReference type="Proteomes" id="UP001596072">
    <property type="component" value="Unassembled WGS sequence"/>
</dbReference>
<keyword evidence="3" id="KW-1185">Reference proteome</keyword>
<name>A0ABW0ZNC2_9ACTN</name>
<accession>A0ABW0ZNC2</accession>
<feature type="domain" description="N-acetyltransferase" evidence="1">
    <location>
        <begin position="1"/>
        <end position="164"/>
    </location>
</feature>
<evidence type="ECO:0000313" key="3">
    <source>
        <dbReference type="Proteomes" id="UP001596072"/>
    </source>
</evidence>
<dbReference type="SUPFAM" id="SSF55729">
    <property type="entry name" value="Acyl-CoA N-acyltransferases (Nat)"/>
    <property type="match status" value="1"/>
</dbReference>
<organism evidence="2 3">
    <name type="scientific">Nocardioides vastitatis</name>
    <dbReference type="NCBI Taxonomy" id="2568655"/>
    <lineage>
        <taxon>Bacteria</taxon>
        <taxon>Bacillati</taxon>
        <taxon>Actinomycetota</taxon>
        <taxon>Actinomycetes</taxon>
        <taxon>Propionibacteriales</taxon>
        <taxon>Nocardioidaceae</taxon>
        <taxon>Nocardioides</taxon>
    </lineage>
</organism>
<dbReference type="InterPro" id="IPR000182">
    <property type="entry name" value="GNAT_dom"/>
</dbReference>